<protein>
    <submittedName>
        <fullName evidence="1">Uncharacterized protein</fullName>
    </submittedName>
</protein>
<dbReference type="Proteomes" id="UP001152523">
    <property type="component" value="Unassembled WGS sequence"/>
</dbReference>
<keyword evidence="2" id="KW-1185">Reference proteome</keyword>
<proteinExistence type="predicted"/>
<dbReference type="EMBL" id="CAMAPF010000128">
    <property type="protein sequence ID" value="CAH9104712.1"/>
    <property type="molecule type" value="Genomic_DNA"/>
</dbReference>
<reference evidence="1" key="1">
    <citation type="submission" date="2022-07" db="EMBL/GenBank/DDBJ databases">
        <authorList>
            <person name="Macas J."/>
            <person name="Novak P."/>
            <person name="Neumann P."/>
        </authorList>
    </citation>
    <scope>NUCLEOTIDE SEQUENCE</scope>
</reference>
<name>A0AAV0DQC6_9ASTE</name>
<evidence type="ECO:0000313" key="1">
    <source>
        <dbReference type="EMBL" id="CAH9104712.1"/>
    </source>
</evidence>
<gene>
    <name evidence="1" type="ORF">CEPIT_LOCUS16880</name>
</gene>
<dbReference type="AlphaFoldDB" id="A0AAV0DQC6"/>
<sequence>MKLLLIKMILWSFCIKKNFFTIRFLHCSRRFGCRRDVLYSCVYLFFSFVQYQLFICVKTCVLGNPFVIGHHHSSSSSSRFIEFFPEEGYFIILFPETGRDGAMYSSKGAMAPPNF</sequence>
<accession>A0AAV0DQC6</accession>
<organism evidence="1 2">
    <name type="scientific">Cuscuta epithymum</name>
    <dbReference type="NCBI Taxonomy" id="186058"/>
    <lineage>
        <taxon>Eukaryota</taxon>
        <taxon>Viridiplantae</taxon>
        <taxon>Streptophyta</taxon>
        <taxon>Embryophyta</taxon>
        <taxon>Tracheophyta</taxon>
        <taxon>Spermatophyta</taxon>
        <taxon>Magnoliopsida</taxon>
        <taxon>eudicotyledons</taxon>
        <taxon>Gunneridae</taxon>
        <taxon>Pentapetalae</taxon>
        <taxon>asterids</taxon>
        <taxon>lamiids</taxon>
        <taxon>Solanales</taxon>
        <taxon>Convolvulaceae</taxon>
        <taxon>Cuscuteae</taxon>
        <taxon>Cuscuta</taxon>
        <taxon>Cuscuta subgen. Cuscuta</taxon>
    </lineage>
</organism>
<comment type="caution">
    <text evidence="1">The sequence shown here is derived from an EMBL/GenBank/DDBJ whole genome shotgun (WGS) entry which is preliminary data.</text>
</comment>
<evidence type="ECO:0000313" key="2">
    <source>
        <dbReference type="Proteomes" id="UP001152523"/>
    </source>
</evidence>